<comment type="caution">
    <text evidence="4">The sequence shown here is derived from an EMBL/GenBank/DDBJ whole genome shotgun (WGS) entry which is preliminary data.</text>
</comment>
<evidence type="ECO:0000256" key="1">
    <source>
        <dbReference type="SAM" id="MobiDB-lite"/>
    </source>
</evidence>
<evidence type="ECO:0000259" key="3">
    <source>
        <dbReference type="PROSITE" id="PS50076"/>
    </source>
</evidence>
<keyword evidence="2" id="KW-0812">Transmembrane</keyword>
<keyword evidence="5" id="KW-1185">Reference proteome</keyword>
<feature type="compositionally biased region" description="Low complexity" evidence="1">
    <location>
        <begin position="72"/>
        <end position="93"/>
    </location>
</feature>
<name>A0ABU0EF51_9CELL</name>
<gene>
    <name evidence="4" type="ORF">J2X26_002231</name>
</gene>
<reference evidence="4 5" key="1">
    <citation type="submission" date="2023-07" db="EMBL/GenBank/DDBJ databases">
        <title>Sorghum-associated microbial communities from plants grown in Nebraska, USA.</title>
        <authorList>
            <person name="Schachtman D."/>
        </authorList>
    </citation>
    <scope>NUCLEOTIDE SEQUENCE [LARGE SCALE GENOMIC DNA]</scope>
    <source>
        <strain evidence="4 5">BE332</strain>
    </source>
</reference>
<dbReference type="Gene3D" id="1.10.287.110">
    <property type="entry name" value="DnaJ domain"/>
    <property type="match status" value="1"/>
</dbReference>
<organism evidence="4 5">
    <name type="scientific">Cellulomonas humilata</name>
    <dbReference type="NCBI Taxonomy" id="144055"/>
    <lineage>
        <taxon>Bacteria</taxon>
        <taxon>Bacillati</taxon>
        <taxon>Actinomycetota</taxon>
        <taxon>Actinomycetes</taxon>
        <taxon>Micrococcales</taxon>
        <taxon>Cellulomonadaceae</taxon>
        <taxon>Cellulomonas</taxon>
    </lineage>
</organism>
<dbReference type="InterPro" id="IPR036869">
    <property type="entry name" value="J_dom_sf"/>
</dbReference>
<dbReference type="Proteomes" id="UP001239626">
    <property type="component" value="Unassembled WGS sequence"/>
</dbReference>
<accession>A0ABU0EF51</accession>
<evidence type="ECO:0000256" key="2">
    <source>
        <dbReference type="SAM" id="Phobius"/>
    </source>
</evidence>
<feature type="transmembrane region" description="Helical" evidence="2">
    <location>
        <begin position="165"/>
        <end position="182"/>
    </location>
</feature>
<keyword evidence="2" id="KW-1133">Transmembrane helix</keyword>
<evidence type="ECO:0000313" key="4">
    <source>
        <dbReference type="EMBL" id="MDQ0373910.1"/>
    </source>
</evidence>
<feature type="domain" description="J" evidence="3">
    <location>
        <begin position="5"/>
        <end position="100"/>
    </location>
</feature>
<dbReference type="InterPro" id="IPR001623">
    <property type="entry name" value="DnaJ_domain"/>
</dbReference>
<protein>
    <recommendedName>
        <fullName evidence="3">J domain-containing protein</fullName>
    </recommendedName>
</protein>
<dbReference type="CDD" id="cd06257">
    <property type="entry name" value="DnaJ"/>
    <property type="match status" value="1"/>
</dbReference>
<proteinExistence type="predicted"/>
<sequence>MDAQEAAAVLGVPMNASQAEVKAAFRRRARLYHPDRAAVGERAEAERAMTRLNEAVAVMTRRVGAHTPPATPAARSAQPSRPSPVPRSTSPSDSRYDPFPAGVQDQSQVTGYAPCEFCGRPGAPVQFNRVTGVVLWWTWHTLRVNLCRFCGESAYHEMQARTMVAGWWGLIAPFAALVALVSNRSHLAQIRRLPVVLDGPLPMFAPRWTRRPASWLAPAVGVAVIVIVAASLGSGTGGTENTPTDYAPQANPTLESCWKDVPGQPDQVENVSCDDPNAQYVSIGKGSADGTCPSADALFSVKLDIGWVCVGNQ</sequence>
<evidence type="ECO:0000313" key="5">
    <source>
        <dbReference type="Proteomes" id="UP001239626"/>
    </source>
</evidence>
<dbReference type="PROSITE" id="PS50076">
    <property type="entry name" value="DNAJ_2"/>
    <property type="match status" value="1"/>
</dbReference>
<dbReference type="Pfam" id="PF00226">
    <property type="entry name" value="DnaJ"/>
    <property type="match status" value="1"/>
</dbReference>
<dbReference type="PANTHER" id="PTHR24074">
    <property type="entry name" value="CO-CHAPERONE PROTEIN DJLA"/>
    <property type="match status" value="1"/>
</dbReference>
<keyword evidence="2" id="KW-0472">Membrane</keyword>
<feature type="region of interest" description="Disordered" evidence="1">
    <location>
        <begin position="65"/>
        <end position="101"/>
    </location>
</feature>
<feature type="transmembrane region" description="Helical" evidence="2">
    <location>
        <begin position="213"/>
        <end position="233"/>
    </location>
</feature>
<dbReference type="InterPro" id="IPR050817">
    <property type="entry name" value="DjlA_DnaK_co-chaperone"/>
</dbReference>
<dbReference type="SMART" id="SM00271">
    <property type="entry name" value="DnaJ"/>
    <property type="match status" value="1"/>
</dbReference>
<dbReference type="SUPFAM" id="SSF46565">
    <property type="entry name" value="Chaperone J-domain"/>
    <property type="match status" value="1"/>
</dbReference>
<dbReference type="EMBL" id="JAUSVB010000003">
    <property type="protein sequence ID" value="MDQ0373910.1"/>
    <property type="molecule type" value="Genomic_DNA"/>
</dbReference>